<dbReference type="InterPro" id="IPR032135">
    <property type="entry name" value="DUF4817"/>
</dbReference>
<feature type="non-terminal residue" evidence="2">
    <location>
        <position position="48"/>
    </location>
</feature>
<dbReference type="EMBL" id="KK114888">
    <property type="protein sequence ID" value="KFM63628.1"/>
    <property type="molecule type" value="Genomic_DNA"/>
</dbReference>
<evidence type="ECO:0000313" key="3">
    <source>
        <dbReference type="Proteomes" id="UP000054359"/>
    </source>
</evidence>
<protein>
    <recommendedName>
        <fullName evidence="1">DUF4817 domain-containing protein</fullName>
    </recommendedName>
</protein>
<evidence type="ECO:0000259" key="1">
    <source>
        <dbReference type="Pfam" id="PF16087"/>
    </source>
</evidence>
<organism evidence="2 3">
    <name type="scientific">Stegodyphus mimosarum</name>
    <name type="common">African social velvet spider</name>
    <dbReference type="NCBI Taxonomy" id="407821"/>
    <lineage>
        <taxon>Eukaryota</taxon>
        <taxon>Metazoa</taxon>
        <taxon>Ecdysozoa</taxon>
        <taxon>Arthropoda</taxon>
        <taxon>Chelicerata</taxon>
        <taxon>Arachnida</taxon>
        <taxon>Araneae</taxon>
        <taxon>Araneomorphae</taxon>
        <taxon>Entelegynae</taxon>
        <taxon>Eresoidea</taxon>
        <taxon>Eresidae</taxon>
        <taxon>Stegodyphus</taxon>
    </lineage>
</organism>
<accession>A0A087TET9</accession>
<dbReference type="AlphaFoldDB" id="A0A087TET9"/>
<sequence length="48" mass="5636">MERYSTTQQALIVKSHYENGESFEETVQKLLKIMGHNNAPNESTIRRR</sequence>
<dbReference type="Proteomes" id="UP000054359">
    <property type="component" value="Unassembled WGS sequence"/>
</dbReference>
<dbReference type="OrthoDB" id="9979538at2759"/>
<dbReference type="Pfam" id="PF16087">
    <property type="entry name" value="DUF4817"/>
    <property type="match status" value="1"/>
</dbReference>
<keyword evidence="3" id="KW-1185">Reference proteome</keyword>
<name>A0A087TET9_STEMI</name>
<evidence type="ECO:0000313" key="2">
    <source>
        <dbReference type="EMBL" id="KFM63628.1"/>
    </source>
</evidence>
<proteinExistence type="predicted"/>
<gene>
    <name evidence="2" type="ORF">X975_17914</name>
</gene>
<reference evidence="2 3" key="1">
    <citation type="submission" date="2013-11" db="EMBL/GenBank/DDBJ databases">
        <title>Genome sequencing of Stegodyphus mimosarum.</title>
        <authorList>
            <person name="Bechsgaard J."/>
        </authorList>
    </citation>
    <scope>NUCLEOTIDE SEQUENCE [LARGE SCALE GENOMIC DNA]</scope>
</reference>
<feature type="domain" description="DUF4817" evidence="1">
    <location>
        <begin position="5"/>
        <end position="47"/>
    </location>
</feature>